<dbReference type="EMBL" id="NEVM01000005">
    <property type="protein sequence ID" value="OZI30762.1"/>
    <property type="molecule type" value="Genomic_DNA"/>
</dbReference>
<dbReference type="PANTHER" id="PTHR43639:SF1">
    <property type="entry name" value="SHORT-CHAIN DEHYDROGENASE_REDUCTASE FAMILY PROTEIN"/>
    <property type="match status" value="1"/>
</dbReference>
<evidence type="ECO:0000313" key="3">
    <source>
        <dbReference type="EMBL" id="OZI30762.1"/>
    </source>
</evidence>
<sequence length="252" mass="25753">MTTDSGTALLAGKIALITGGSSGIGAATARKLAAQGATIAIGYHHGADRAQALLEALPGAGHLTLRLPLADDAAHQHAAQALRTAYGRLDILVLSAGYTQRIPHRDVEQLTPALYNEILLANAGGPYAITRAMLPLLQASRDAVVIGVSSVSAITGSGSNMAYCAAKAALDTTLRSLARVFGPIRFLSVSPASVDTGFVAGRSRADLERHAANIPLGRVTSPEDVADSILAAAALLRTATGVRLVIDGGHTL</sequence>
<dbReference type="InterPro" id="IPR036291">
    <property type="entry name" value="NAD(P)-bd_dom_sf"/>
</dbReference>
<keyword evidence="2" id="KW-0560">Oxidoreductase</keyword>
<comment type="similarity">
    <text evidence="1">Belongs to the short-chain dehydrogenases/reductases (SDR) family.</text>
</comment>
<dbReference type="Pfam" id="PF13561">
    <property type="entry name" value="adh_short_C2"/>
    <property type="match status" value="1"/>
</dbReference>
<dbReference type="InterPro" id="IPR002347">
    <property type="entry name" value="SDR_fam"/>
</dbReference>
<dbReference type="SUPFAM" id="SSF51735">
    <property type="entry name" value="NAD(P)-binding Rossmann-fold domains"/>
    <property type="match status" value="1"/>
</dbReference>
<evidence type="ECO:0000256" key="1">
    <source>
        <dbReference type="ARBA" id="ARBA00006484"/>
    </source>
</evidence>
<dbReference type="CDD" id="cd05233">
    <property type="entry name" value="SDR_c"/>
    <property type="match status" value="1"/>
</dbReference>
<comment type="caution">
    <text evidence="3">The sequence shown here is derived from an EMBL/GenBank/DDBJ whole genome shotgun (WGS) entry which is preliminary data.</text>
</comment>
<proteinExistence type="inferred from homology"/>
<dbReference type="AlphaFoldDB" id="A0A261S1D0"/>
<evidence type="ECO:0000256" key="2">
    <source>
        <dbReference type="ARBA" id="ARBA00023002"/>
    </source>
</evidence>
<name>A0A261S1D0_9BORD</name>
<dbReference type="PRINTS" id="PR00081">
    <property type="entry name" value="GDHRDH"/>
</dbReference>
<accession>A0A261S1D0</accession>
<evidence type="ECO:0000313" key="4">
    <source>
        <dbReference type="Proteomes" id="UP000216020"/>
    </source>
</evidence>
<reference evidence="4" key="1">
    <citation type="submission" date="2017-05" db="EMBL/GenBank/DDBJ databases">
        <title>Complete and WGS of Bordetella genogroups.</title>
        <authorList>
            <person name="Spilker T."/>
            <person name="Lipuma J."/>
        </authorList>
    </citation>
    <scope>NUCLEOTIDE SEQUENCE [LARGE SCALE GENOMIC DNA]</scope>
    <source>
        <strain evidence="4">AU16122</strain>
    </source>
</reference>
<dbReference type="PRINTS" id="PR00080">
    <property type="entry name" value="SDRFAMILY"/>
</dbReference>
<dbReference type="Proteomes" id="UP000216020">
    <property type="component" value="Unassembled WGS sequence"/>
</dbReference>
<dbReference type="PANTHER" id="PTHR43639">
    <property type="entry name" value="OXIDOREDUCTASE, SHORT-CHAIN DEHYDROGENASE/REDUCTASE FAMILY (AFU_ORTHOLOGUE AFUA_5G02870)"/>
    <property type="match status" value="1"/>
</dbReference>
<protein>
    <submittedName>
        <fullName evidence="3">Short-chain dehydrogenase</fullName>
    </submittedName>
</protein>
<organism evidence="3 4">
    <name type="scientific">Bordetella genomosp. 10</name>
    <dbReference type="NCBI Taxonomy" id="1416804"/>
    <lineage>
        <taxon>Bacteria</taxon>
        <taxon>Pseudomonadati</taxon>
        <taxon>Pseudomonadota</taxon>
        <taxon>Betaproteobacteria</taxon>
        <taxon>Burkholderiales</taxon>
        <taxon>Alcaligenaceae</taxon>
        <taxon>Bordetella</taxon>
    </lineage>
</organism>
<gene>
    <name evidence="3" type="ORF">CAL29_22505</name>
</gene>
<dbReference type="Gene3D" id="3.40.50.720">
    <property type="entry name" value="NAD(P)-binding Rossmann-like Domain"/>
    <property type="match status" value="1"/>
</dbReference>
<dbReference type="RefSeq" id="WP_094855185.1">
    <property type="nucleotide sequence ID" value="NZ_NEVM01000005.1"/>
</dbReference>
<dbReference type="GO" id="GO:0016491">
    <property type="term" value="F:oxidoreductase activity"/>
    <property type="evidence" value="ECO:0007669"/>
    <property type="project" value="UniProtKB-KW"/>
</dbReference>
<keyword evidence="4" id="KW-1185">Reference proteome</keyword>
<dbReference type="OrthoDB" id="9793499at2"/>